<evidence type="ECO:0008006" key="5">
    <source>
        <dbReference type="Google" id="ProtNLM"/>
    </source>
</evidence>
<name>A0A660KKK3_9ROSI</name>
<gene>
    <name evidence="3" type="ORF">FH972_009516</name>
</gene>
<feature type="domain" description="Sieve element occlusion N-terminal" evidence="1">
    <location>
        <begin position="26"/>
        <end position="302"/>
    </location>
</feature>
<dbReference type="AlphaFoldDB" id="A0A660KKK3"/>
<evidence type="ECO:0000313" key="3">
    <source>
        <dbReference type="EMBL" id="KAE8036883.1"/>
    </source>
</evidence>
<organism evidence="3 4">
    <name type="scientific">Carpinus fangiana</name>
    <dbReference type="NCBI Taxonomy" id="176857"/>
    <lineage>
        <taxon>Eukaryota</taxon>
        <taxon>Viridiplantae</taxon>
        <taxon>Streptophyta</taxon>
        <taxon>Embryophyta</taxon>
        <taxon>Tracheophyta</taxon>
        <taxon>Spermatophyta</taxon>
        <taxon>Magnoliopsida</taxon>
        <taxon>eudicotyledons</taxon>
        <taxon>Gunneridae</taxon>
        <taxon>Pentapetalae</taxon>
        <taxon>rosids</taxon>
        <taxon>fabids</taxon>
        <taxon>Fagales</taxon>
        <taxon>Betulaceae</taxon>
        <taxon>Carpinus</taxon>
    </lineage>
</organism>
<feature type="domain" description="Sieve element occlusion C-terminal" evidence="2">
    <location>
        <begin position="458"/>
        <end position="688"/>
    </location>
</feature>
<evidence type="ECO:0000259" key="2">
    <source>
        <dbReference type="Pfam" id="PF14577"/>
    </source>
</evidence>
<dbReference type="InterPro" id="IPR027944">
    <property type="entry name" value="SEO_C"/>
</dbReference>
<evidence type="ECO:0000313" key="4">
    <source>
        <dbReference type="Proteomes" id="UP000327013"/>
    </source>
</evidence>
<dbReference type="Proteomes" id="UP000327013">
    <property type="component" value="Chromosome 4"/>
</dbReference>
<accession>A0A660KKK3</accession>
<dbReference type="PANTHER" id="PTHR33232">
    <property type="entry name" value="PROTEIN SIEVE ELEMENT OCCLUSION B-LIKE"/>
    <property type="match status" value="1"/>
</dbReference>
<keyword evidence="4" id="KW-1185">Reference proteome</keyword>
<sequence>MASNTQPSLKMQQQLMKSDRRMFSASDDNAMMKQIQATHSPDGREVDVKPILGIIEDILGRALPSIGGVLQDDNIRQADFIGILEALAYLINKISCELSCKCSGGGDAHSTTMVLFNTLSSYSWDAKVVIALAAFAVNSGEFWLVAQLWATNPLAKSVAFLKQLPDISQHSSTLSSQFGALNTLIKAIIDVTKCIIEFNELPSQYISPDSPPMSTATAHIPIAAYWTVRSIVACASQIAGLIGLRIEYTASATEAWELSSLAHKVNNIHEHLKKQLALCNQHIDEKIHLEHYFILVRLFESPQSDNMKTLRALMHPKEDLHSGATKTKVNIEVLKRKYVLLFISDLDISHEEIVILSHYYDSSRRTEFQYEVVWLPILDRLTPWQEKFKTLQSMMPWYTVLDPSITEPAVVKYIKEVWHFAKKSILVSLDPQGRVVSQNALYMLWIWGNLAFPFTSEKEESLWESQTWTPELIVGDIDPAVLDSITKGMIVCLYGGEDIEWIRKFTTKAQEVAKTAKITLEIFYLGKSKSKEKVRKNNEIIQKEQLSRFWPEPTFIWFFWTRLESMLYSKLQHGKTVENDHIMPEVMTMLSFDGSDQGWALVYGPPGAMARAKGEIALTGLQQFDQWKEEAEQNQFVPALKKRLEDLHLPQHCNRLILPGINGGIPETVVCAECARPMEKFFMYRCCTDD</sequence>
<evidence type="ECO:0000259" key="1">
    <source>
        <dbReference type="Pfam" id="PF14576"/>
    </source>
</evidence>
<dbReference type="OrthoDB" id="1145248at2759"/>
<reference evidence="3 4" key="1">
    <citation type="submission" date="2019-06" db="EMBL/GenBank/DDBJ databases">
        <title>A chromosomal-level reference genome of Carpinus fangiana (Coryloideae, Betulaceae).</title>
        <authorList>
            <person name="Yang X."/>
            <person name="Wang Z."/>
            <person name="Zhang L."/>
            <person name="Hao G."/>
            <person name="Liu J."/>
            <person name="Yang Y."/>
        </authorList>
    </citation>
    <scope>NUCLEOTIDE SEQUENCE [LARGE SCALE GENOMIC DNA]</scope>
    <source>
        <strain evidence="3">Cfa_2016G</strain>
        <tissue evidence="3">Leaf</tissue>
    </source>
</reference>
<dbReference type="EMBL" id="CM017324">
    <property type="protein sequence ID" value="KAE8036883.1"/>
    <property type="molecule type" value="Genomic_DNA"/>
</dbReference>
<proteinExistence type="predicted"/>
<dbReference type="Pfam" id="PF14576">
    <property type="entry name" value="SEO_N"/>
    <property type="match status" value="1"/>
</dbReference>
<dbReference type="InterPro" id="IPR027942">
    <property type="entry name" value="SEO_N"/>
</dbReference>
<dbReference type="PANTHER" id="PTHR33232:SF20">
    <property type="entry name" value="PROTEIN SIEVE ELEMENT OCCLUSION B-LIKE"/>
    <property type="match status" value="1"/>
</dbReference>
<dbReference type="InterPro" id="IPR039299">
    <property type="entry name" value="SEOA"/>
</dbReference>
<protein>
    <recommendedName>
        <fullName evidence="5">Sieve element occlusion N-terminal domain-containing protein</fullName>
    </recommendedName>
</protein>
<dbReference type="Pfam" id="PF14577">
    <property type="entry name" value="SEO_C"/>
    <property type="match status" value="1"/>
</dbReference>
<dbReference type="GO" id="GO:0010088">
    <property type="term" value="P:phloem development"/>
    <property type="evidence" value="ECO:0007669"/>
    <property type="project" value="InterPro"/>
</dbReference>